<feature type="compositionally biased region" description="Basic residues" evidence="1">
    <location>
        <begin position="97"/>
        <end position="106"/>
    </location>
</feature>
<feature type="compositionally biased region" description="Pro residues" evidence="1">
    <location>
        <begin position="120"/>
        <end position="138"/>
    </location>
</feature>
<evidence type="ECO:0000313" key="4">
    <source>
        <dbReference type="Proteomes" id="UP000001798"/>
    </source>
</evidence>
<dbReference type="VEuPathDB" id="FungiDB:Bcin06g04510"/>
<dbReference type="Proteomes" id="UP000001798">
    <property type="component" value="Chromosome 6"/>
</dbReference>
<gene>
    <name evidence="3" type="ORF">BCIN_06g04510</name>
</gene>
<evidence type="ECO:0000256" key="1">
    <source>
        <dbReference type="SAM" id="MobiDB-lite"/>
    </source>
</evidence>
<dbReference type="KEGG" id="bfu:BCIN_06g04510"/>
<protein>
    <recommendedName>
        <fullName evidence="2">2EXR domain-containing protein</fullName>
    </recommendedName>
</protein>
<dbReference type="OrthoDB" id="3553670at2759"/>
<reference evidence="3 4" key="1">
    <citation type="journal article" date="2011" name="PLoS Genet.">
        <title>Genomic analysis of the necrotrophic fungal pathogens Sclerotinia sclerotiorum and Botrytis cinerea.</title>
        <authorList>
            <person name="Amselem J."/>
            <person name="Cuomo C.A."/>
            <person name="van Kan J.A."/>
            <person name="Viaud M."/>
            <person name="Benito E.P."/>
            <person name="Couloux A."/>
            <person name="Coutinho P.M."/>
            <person name="de Vries R.P."/>
            <person name="Dyer P.S."/>
            <person name="Fillinger S."/>
            <person name="Fournier E."/>
            <person name="Gout L."/>
            <person name="Hahn M."/>
            <person name="Kohn L."/>
            <person name="Lapalu N."/>
            <person name="Plummer K.M."/>
            <person name="Pradier J.M."/>
            <person name="Quevillon E."/>
            <person name="Sharon A."/>
            <person name="Simon A."/>
            <person name="ten Have A."/>
            <person name="Tudzynski B."/>
            <person name="Tudzynski P."/>
            <person name="Wincker P."/>
            <person name="Andrew M."/>
            <person name="Anthouard V."/>
            <person name="Beever R.E."/>
            <person name="Beffa R."/>
            <person name="Benoit I."/>
            <person name="Bouzid O."/>
            <person name="Brault B."/>
            <person name="Chen Z."/>
            <person name="Choquer M."/>
            <person name="Collemare J."/>
            <person name="Cotton P."/>
            <person name="Danchin E.G."/>
            <person name="Da Silva C."/>
            <person name="Gautier A."/>
            <person name="Giraud C."/>
            <person name="Giraud T."/>
            <person name="Gonzalez C."/>
            <person name="Grossetete S."/>
            <person name="Guldener U."/>
            <person name="Henrissat B."/>
            <person name="Howlett B.J."/>
            <person name="Kodira C."/>
            <person name="Kretschmer M."/>
            <person name="Lappartient A."/>
            <person name="Leroch M."/>
            <person name="Levis C."/>
            <person name="Mauceli E."/>
            <person name="Neuveglise C."/>
            <person name="Oeser B."/>
            <person name="Pearson M."/>
            <person name="Poulain J."/>
            <person name="Poussereau N."/>
            <person name="Quesneville H."/>
            <person name="Rascle C."/>
            <person name="Schumacher J."/>
            <person name="Segurens B."/>
            <person name="Sexton A."/>
            <person name="Silva E."/>
            <person name="Sirven C."/>
            <person name="Soanes D.M."/>
            <person name="Talbot N.J."/>
            <person name="Templeton M."/>
            <person name="Yandava C."/>
            <person name="Yarden O."/>
            <person name="Zeng Q."/>
            <person name="Rollins J.A."/>
            <person name="Lebrun M.H."/>
            <person name="Dickman M."/>
        </authorList>
    </citation>
    <scope>NUCLEOTIDE SEQUENCE [LARGE SCALE GENOMIC DNA]</scope>
    <source>
        <strain evidence="3 4">B05.10</strain>
    </source>
</reference>
<feature type="compositionally biased region" description="Polar residues" evidence="1">
    <location>
        <begin position="107"/>
        <end position="116"/>
    </location>
</feature>
<evidence type="ECO:0000313" key="3">
    <source>
        <dbReference type="EMBL" id="ATZ50995.1"/>
    </source>
</evidence>
<sequence length="435" mass="49928">MKDKPSHSYKYFAHKWVRSQTARRYISPYTKPGYPGLRKYRSRVMVSPPEEVVSNTSPPSPSNPRTRPYLSSLNPNPHQYISPSTQPSIPTLASRSRTQRAKRTRKNNPSQPNKSTILPLPIPPPPSPPPSPPQPPQDPRYSFTYILNPPIPAIHRQDNQTRCLQCLPEKVRLLIWNYARSRTISITISDDLLCSRSPSPITFRINHESRSATIHHYSAHPHFYILGTQHKRNDERISYPFFDPSVDSVVLNNVFMGSNTATSSTIFGFYGPVAREVVYRTREAPDCGHLDILQSLHIPARTWDWKVVRRAPRTGIRFRNLTEIVLEGGVMGLRTRKDVERCKEFIKGCFERNVEIVEEDEADDTDGMEGIEFASRGTVRDARNVNMDIKVPEVRVIMLNGLDHEWMFEENKLGMESIEERTWVMNFIGKVKAGR</sequence>
<dbReference type="Pfam" id="PF20150">
    <property type="entry name" value="2EXR"/>
    <property type="match status" value="1"/>
</dbReference>
<feature type="compositionally biased region" description="Low complexity" evidence="1">
    <location>
        <begin position="48"/>
        <end position="68"/>
    </location>
</feature>
<evidence type="ECO:0000259" key="2">
    <source>
        <dbReference type="Pfam" id="PF20150"/>
    </source>
</evidence>
<reference evidence="3 4" key="2">
    <citation type="journal article" date="2012" name="Eukaryot. Cell">
        <title>Genome update of Botrytis cinerea strains B05.10 and T4.</title>
        <authorList>
            <person name="Staats M."/>
            <person name="van Kan J.A."/>
        </authorList>
    </citation>
    <scope>NUCLEOTIDE SEQUENCE [LARGE SCALE GENOMIC DNA]</scope>
    <source>
        <strain evidence="3 4">B05.10</strain>
    </source>
</reference>
<accession>A0A384JK76</accession>
<reference evidence="3 4" key="3">
    <citation type="journal article" date="2017" name="Mol. Plant Pathol.">
        <title>A gapless genome sequence of the fungus Botrytis cinerea.</title>
        <authorList>
            <person name="Van Kan J.A."/>
            <person name="Stassen J.H."/>
            <person name="Mosbach A."/>
            <person name="Van Der Lee T.A."/>
            <person name="Faino L."/>
            <person name="Farmer A.D."/>
            <person name="Papasotiriou D.G."/>
            <person name="Zhou S."/>
            <person name="Seidl M.F."/>
            <person name="Cottam E."/>
            <person name="Edel D."/>
            <person name="Hahn M."/>
            <person name="Schwartz D.C."/>
            <person name="Dietrich R.A."/>
            <person name="Widdison S."/>
            <person name="Scalliet G."/>
        </authorList>
    </citation>
    <scope>NUCLEOTIDE SEQUENCE [LARGE SCALE GENOMIC DNA]</scope>
    <source>
        <strain evidence="3 4">B05.10</strain>
    </source>
</reference>
<dbReference type="GeneID" id="5439871"/>
<dbReference type="RefSeq" id="XP_001559245.2">
    <property type="nucleotide sequence ID" value="XM_001559195.2"/>
</dbReference>
<proteinExistence type="predicted"/>
<feature type="region of interest" description="Disordered" evidence="1">
    <location>
        <begin position="48"/>
        <end position="142"/>
    </location>
</feature>
<keyword evidence="4" id="KW-1185">Reference proteome</keyword>
<dbReference type="AlphaFoldDB" id="A0A384JK76"/>
<feature type="compositionally biased region" description="Polar residues" evidence="1">
    <location>
        <begin position="69"/>
        <end position="96"/>
    </location>
</feature>
<organism evidence="3 4">
    <name type="scientific">Botryotinia fuckeliana (strain B05.10)</name>
    <name type="common">Noble rot fungus</name>
    <name type="synonym">Botrytis cinerea</name>
    <dbReference type="NCBI Taxonomy" id="332648"/>
    <lineage>
        <taxon>Eukaryota</taxon>
        <taxon>Fungi</taxon>
        <taxon>Dikarya</taxon>
        <taxon>Ascomycota</taxon>
        <taxon>Pezizomycotina</taxon>
        <taxon>Leotiomycetes</taxon>
        <taxon>Helotiales</taxon>
        <taxon>Sclerotiniaceae</taxon>
        <taxon>Botrytis</taxon>
    </lineage>
</organism>
<name>A0A384JK76_BOTFB</name>
<dbReference type="InterPro" id="IPR045518">
    <property type="entry name" value="2EXR"/>
</dbReference>
<dbReference type="EMBL" id="CP009810">
    <property type="protein sequence ID" value="ATZ50995.1"/>
    <property type="molecule type" value="Genomic_DNA"/>
</dbReference>
<feature type="domain" description="2EXR" evidence="2">
    <location>
        <begin position="166"/>
        <end position="248"/>
    </location>
</feature>